<evidence type="ECO:0000313" key="1">
    <source>
        <dbReference type="EMBL" id="MCM6772395.1"/>
    </source>
</evidence>
<dbReference type="EMBL" id="JAMRXG010000001">
    <property type="protein sequence ID" value="MCM6772395.1"/>
    <property type="molecule type" value="Genomic_DNA"/>
</dbReference>
<accession>A0A9X2E3Z6</accession>
<dbReference type="AlphaFoldDB" id="A0A9X2E3Z6"/>
<gene>
    <name evidence="1" type="ORF">NDR86_02775</name>
</gene>
<proteinExistence type="predicted"/>
<name>A0A9X2E3Z6_9NOCA</name>
<dbReference type="Proteomes" id="UP001139157">
    <property type="component" value="Unassembled WGS sequence"/>
</dbReference>
<organism evidence="1 2">
    <name type="scientific">Nocardia pulmonis</name>
    <dbReference type="NCBI Taxonomy" id="2951408"/>
    <lineage>
        <taxon>Bacteria</taxon>
        <taxon>Bacillati</taxon>
        <taxon>Actinomycetota</taxon>
        <taxon>Actinomycetes</taxon>
        <taxon>Mycobacteriales</taxon>
        <taxon>Nocardiaceae</taxon>
        <taxon>Nocardia</taxon>
    </lineage>
</organism>
<comment type="caution">
    <text evidence="1">The sequence shown here is derived from an EMBL/GenBank/DDBJ whole genome shotgun (WGS) entry which is preliminary data.</text>
</comment>
<protein>
    <submittedName>
        <fullName evidence="1">Uncharacterized protein</fullName>
    </submittedName>
</protein>
<evidence type="ECO:0000313" key="2">
    <source>
        <dbReference type="Proteomes" id="UP001139157"/>
    </source>
</evidence>
<sequence length="148" mass="16254">MALIEIDDLPARTADVLRRRARAAGLPPVDYVRRELIALAGRPAPIDAVVEFLESERPDQLAAPADPGATALIHTYDLPHEAWSVLGRRAAAAGVSLSEHVHAELVAMARRSTIDDVMLEFEEAQQRDPSLQIDMAAIRESLRFVRGQ</sequence>
<keyword evidence="2" id="KW-1185">Reference proteome</keyword>
<dbReference type="RefSeq" id="WP_251909253.1">
    <property type="nucleotide sequence ID" value="NZ_JAMRXG010000001.1"/>
</dbReference>
<reference evidence="1" key="1">
    <citation type="submission" date="2022-06" db="EMBL/GenBank/DDBJ databases">
        <title>Novel species in genus nocardia.</title>
        <authorList>
            <person name="Li F."/>
        </authorList>
    </citation>
    <scope>NUCLEOTIDE SEQUENCE</scope>
    <source>
        <strain evidence="1">CDC141</strain>
    </source>
</reference>